<feature type="non-terminal residue" evidence="1">
    <location>
        <position position="1"/>
    </location>
</feature>
<dbReference type="EMBL" id="RWGY01001135">
    <property type="protein sequence ID" value="TVT96704.1"/>
    <property type="molecule type" value="Genomic_DNA"/>
</dbReference>
<dbReference type="Gramene" id="TVT96704">
    <property type="protein sequence ID" value="TVT96704"/>
    <property type="gene ID" value="EJB05_58061"/>
</dbReference>
<dbReference type="OrthoDB" id="10578882at2759"/>
<comment type="caution">
    <text evidence="1">The sequence shown here is derived from an EMBL/GenBank/DDBJ whole genome shotgun (WGS) entry which is preliminary data.</text>
</comment>
<proteinExistence type="predicted"/>
<dbReference type="Proteomes" id="UP000324897">
    <property type="component" value="Unassembled WGS sequence"/>
</dbReference>
<evidence type="ECO:0000313" key="2">
    <source>
        <dbReference type="Proteomes" id="UP000324897"/>
    </source>
</evidence>
<sequence length="332" mass="35582">MSAAVVSWAAIMRKMTLSVISSSGRPPASMWVITSLAGELSPRSSLALLSSTTAATARRPRRLAARHRRKVLKGRSSGTVQIPLASCWNSAESSRRAAASLSPSPNRTVLMTSKVSAFIDGITATAARPRHRASRWRRTSASMAPTCRLTASGLRNCSIMARTRAWSSPATSRTVRRPTMRLKASLLAVVRAALVKRNLLPAGPTRNAVGRRKKDSCDTGPYAAARRRSQSSAVLARRARRRLSVCPTTGRPKLPGGRGLLLGLSPAPAKRRRYSTGIEETNAARMASAAAILVAVELASIAQFVPLLSTGRTFSRTTVWSGGDYRSEVPTL</sequence>
<evidence type="ECO:0000313" key="1">
    <source>
        <dbReference type="EMBL" id="TVT96704.1"/>
    </source>
</evidence>
<reference evidence="1 2" key="1">
    <citation type="journal article" date="2019" name="Sci. Rep.">
        <title>A high-quality genome of Eragrostis curvula grass provides insights into Poaceae evolution and supports new strategies to enhance forage quality.</title>
        <authorList>
            <person name="Carballo J."/>
            <person name="Santos B.A.C.M."/>
            <person name="Zappacosta D."/>
            <person name="Garbus I."/>
            <person name="Selva J.P."/>
            <person name="Gallo C.A."/>
            <person name="Diaz A."/>
            <person name="Albertini E."/>
            <person name="Caccamo M."/>
            <person name="Echenique V."/>
        </authorList>
    </citation>
    <scope>NUCLEOTIDE SEQUENCE [LARGE SCALE GENOMIC DNA]</scope>
    <source>
        <strain evidence="2">cv. Victoria</strain>
        <tissue evidence="1">Leaf</tissue>
    </source>
</reference>
<gene>
    <name evidence="1" type="ORF">EJB05_58061</name>
</gene>
<name>A0A5J9SBT0_9POAL</name>
<keyword evidence="2" id="KW-1185">Reference proteome</keyword>
<protein>
    <submittedName>
        <fullName evidence="1">Uncharacterized protein</fullName>
    </submittedName>
</protein>
<dbReference type="AlphaFoldDB" id="A0A5J9SBT0"/>
<organism evidence="1 2">
    <name type="scientific">Eragrostis curvula</name>
    <name type="common">weeping love grass</name>
    <dbReference type="NCBI Taxonomy" id="38414"/>
    <lineage>
        <taxon>Eukaryota</taxon>
        <taxon>Viridiplantae</taxon>
        <taxon>Streptophyta</taxon>
        <taxon>Embryophyta</taxon>
        <taxon>Tracheophyta</taxon>
        <taxon>Spermatophyta</taxon>
        <taxon>Magnoliopsida</taxon>
        <taxon>Liliopsida</taxon>
        <taxon>Poales</taxon>
        <taxon>Poaceae</taxon>
        <taxon>PACMAD clade</taxon>
        <taxon>Chloridoideae</taxon>
        <taxon>Eragrostideae</taxon>
        <taxon>Eragrostidinae</taxon>
        <taxon>Eragrostis</taxon>
    </lineage>
</organism>
<accession>A0A5J9SBT0</accession>